<comment type="caution">
    <text evidence="4">The sequence shown here is derived from an EMBL/GenBank/DDBJ whole genome shotgun (WGS) entry which is preliminary data.</text>
</comment>
<evidence type="ECO:0000313" key="5">
    <source>
        <dbReference type="Proteomes" id="UP000282957"/>
    </source>
</evidence>
<evidence type="ECO:0000259" key="3">
    <source>
        <dbReference type="Pfam" id="PF02230"/>
    </source>
</evidence>
<dbReference type="InterPro" id="IPR029058">
    <property type="entry name" value="AB_hydrolase_fold"/>
</dbReference>
<gene>
    <name evidence="4" type="ORF">EOD42_24385</name>
</gene>
<keyword evidence="5" id="KW-1185">Reference proteome</keyword>
<proteinExistence type="inferred from homology"/>
<dbReference type="InterPro" id="IPR003140">
    <property type="entry name" value="PLipase/COase/thioEstase"/>
</dbReference>
<dbReference type="InterPro" id="IPR050565">
    <property type="entry name" value="LYPA1-2/EST-like"/>
</dbReference>
<accession>A0A437LX99</accession>
<dbReference type="SUPFAM" id="SSF53474">
    <property type="entry name" value="alpha/beta-Hydrolases"/>
    <property type="match status" value="1"/>
</dbReference>
<dbReference type="PANTHER" id="PTHR10655">
    <property type="entry name" value="LYSOPHOSPHOLIPASE-RELATED"/>
    <property type="match status" value="1"/>
</dbReference>
<organism evidence="4 5">
    <name type="scientific">Rhodovarius crocodyli</name>
    <dbReference type="NCBI Taxonomy" id="1979269"/>
    <lineage>
        <taxon>Bacteria</taxon>
        <taxon>Pseudomonadati</taxon>
        <taxon>Pseudomonadota</taxon>
        <taxon>Alphaproteobacteria</taxon>
        <taxon>Acetobacterales</taxon>
        <taxon>Roseomonadaceae</taxon>
        <taxon>Rhodovarius</taxon>
    </lineage>
</organism>
<dbReference type="PANTHER" id="PTHR10655:SF17">
    <property type="entry name" value="LYSOPHOSPHOLIPASE-LIKE PROTEIN 1"/>
    <property type="match status" value="1"/>
</dbReference>
<evidence type="ECO:0000256" key="2">
    <source>
        <dbReference type="ARBA" id="ARBA00022801"/>
    </source>
</evidence>
<dbReference type="OrthoDB" id="9801763at2"/>
<dbReference type="Pfam" id="PF02230">
    <property type="entry name" value="Abhydrolase_2"/>
    <property type="match status" value="1"/>
</dbReference>
<dbReference type="EMBL" id="SACL01000015">
    <property type="protein sequence ID" value="RVT90028.1"/>
    <property type="molecule type" value="Genomic_DNA"/>
</dbReference>
<protein>
    <submittedName>
        <fullName evidence="4">Phospholipase</fullName>
    </submittedName>
</protein>
<dbReference type="RefSeq" id="WP_127790210.1">
    <property type="nucleotide sequence ID" value="NZ_SACL01000015.1"/>
</dbReference>
<dbReference type="GO" id="GO:0016787">
    <property type="term" value="F:hydrolase activity"/>
    <property type="evidence" value="ECO:0007669"/>
    <property type="project" value="UniProtKB-KW"/>
</dbReference>
<comment type="similarity">
    <text evidence="1">Belongs to the AB hydrolase superfamily. AB hydrolase 2 family.</text>
</comment>
<dbReference type="AlphaFoldDB" id="A0A437LX99"/>
<name>A0A437LX99_9PROT</name>
<feature type="domain" description="Phospholipase/carboxylesterase/thioesterase" evidence="3">
    <location>
        <begin position="3"/>
        <end position="194"/>
    </location>
</feature>
<reference evidence="4 5" key="1">
    <citation type="submission" date="2019-01" db="EMBL/GenBank/DDBJ databases">
        <authorList>
            <person name="Chen W.-M."/>
        </authorList>
    </citation>
    <scope>NUCLEOTIDE SEQUENCE [LARGE SCALE GENOMIC DNA]</scope>
    <source>
        <strain evidence="4 5">CCP-6</strain>
    </source>
</reference>
<evidence type="ECO:0000256" key="1">
    <source>
        <dbReference type="ARBA" id="ARBA00006499"/>
    </source>
</evidence>
<evidence type="ECO:0000313" key="4">
    <source>
        <dbReference type="EMBL" id="RVT90028.1"/>
    </source>
</evidence>
<dbReference type="Gene3D" id="3.40.50.1820">
    <property type="entry name" value="alpha/beta hydrolase"/>
    <property type="match status" value="1"/>
</dbReference>
<sequence length="200" mass="20434">MKRPLVILLHGVGSDGADIGRLAGFWGQSLPGAIFEAPDGPEPMGAGRQWFSVAGVTAQNRPARVAAARPGFDAVLNDILARHHVDDLRGVALVGFSQGAIMALDGLADGRWPVGAVVAFSGRLATPPPLAPATGTPVLLLHGALDPVMPPAESEQAAETLRGLGVRVQCRIIPGLDHAISAEGAAMAGHFLAGCLATNP</sequence>
<dbReference type="Proteomes" id="UP000282957">
    <property type="component" value="Unassembled WGS sequence"/>
</dbReference>
<keyword evidence="2" id="KW-0378">Hydrolase</keyword>